<evidence type="ECO:0000256" key="1">
    <source>
        <dbReference type="SAM" id="MobiDB-lite"/>
    </source>
</evidence>
<dbReference type="InterPro" id="IPR025154">
    <property type="entry name" value="Put_metallopeptidase_dom"/>
</dbReference>
<dbReference type="PANTHER" id="PTHR38730">
    <property type="entry name" value="SLL7028 PROTEIN"/>
    <property type="match status" value="1"/>
</dbReference>
<feature type="region of interest" description="Disordered" evidence="1">
    <location>
        <begin position="165"/>
        <end position="187"/>
    </location>
</feature>
<proteinExistence type="predicted"/>
<sequence length="618" mass="69029">MAKAPTRDTPATQAYTQGLAMLQAHPIFSELSRSLGFVRGAQSGCPPHGWAQASLNHQRFTGQIDIHPKRLASPEEWAYCLGRATLSYALELFQRDRSHWVQWSAACDVVTARFIQTIKLGRPPEGMELPDGLPQRDEAQWYVQFCEQGIPAWAQSLSLAGPSQGGAHPSLALPQQWPEPASSTSKPQPYWRRYGNWPEMFAAGLARSVTQSVEMAAGVRREFGQSRPASSALDRARHWFMDSFPLLGSMVAAFDIIEDAGICEREDIAVAAVDEVLRTIYINPGPRLSELELRFVIAHEVLHVALRHLPRRRGREPFLWNVACDFVINDWLIQMDVGQPPGIGLLYDPELRGLGAEEVYDRIASDLRRMRKLRTLAGGRGDMLERNVGGQHNTGDYTDIDEFCRTQLGKGLLRHEQSARGLLPAGLIEEIRALLQPPIDWQVELARWFDHHFPPIETRRSYARISRRQSATPDIPRPRIQADSRWLDGRTFGVVLDTSGSMERHVLAKALGAIASYAEAKNVPAVRLICCDAAAYDLGYLPAADMAQRIALRGRGGTVLQPGVDRLLQTDDFPKDGPILIITDGECDPLRVSREHAYLLPPGRRLPFRTTAPIFVMD</sequence>
<dbReference type="Pfam" id="PF13203">
    <property type="entry name" value="DUF2201_N"/>
    <property type="match status" value="1"/>
</dbReference>
<evidence type="ECO:0000259" key="2">
    <source>
        <dbReference type="Pfam" id="PF13203"/>
    </source>
</evidence>
<dbReference type="AlphaFoldDB" id="A0A076PT13"/>
<dbReference type="HOGENOM" id="CLU_448267_0_0_4"/>
<reference evidence="3 4" key="1">
    <citation type="journal article" date="2014" name="Genome Announc.">
        <title>Complete Genome Sequence of Polychlorinated Biphenyl Degrader Comamonas testosteroni TK102 (NBRC 109938).</title>
        <authorList>
            <person name="Fukuda K."/>
            <person name="Hosoyama A."/>
            <person name="Tsuchikane K."/>
            <person name="Ohji S."/>
            <person name="Yamazoe A."/>
            <person name="Fujita N."/>
            <person name="Shintani M."/>
            <person name="Kimbara K."/>
        </authorList>
    </citation>
    <scope>NUCLEOTIDE SEQUENCE [LARGE SCALE GENOMIC DNA]</scope>
    <source>
        <strain evidence="3">TK102</strain>
    </source>
</reference>
<protein>
    <recommendedName>
        <fullName evidence="2">Putative metallopeptidase domain-containing protein</fullName>
    </recommendedName>
</protein>
<feature type="domain" description="Putative metallopeptidase" evidence="2">
    <location>
        <begin position="230"/>
        <end position="471"/>
    </location>
</feature>
<name>A0A076PT13_COMTE</name>
<dbReference type="KEGG" id="ctes:O987_13745"/>
<organism evidence="3 4">
    <name type="scientific">Comamonas testosteroni TK102</name>
    <dbReference type="NCBI Taxonomy" id="1392005"/>
    <lineage>
        <taxon>Bacteria</taxon>
        <taxon>Pseudomonadati</taxon>
        <taxon>Pseudomonadota</taxon>
        <taxon>Betaproteobacteria</taxon>
        <taxon>Burkholderiales</taxon>
        <taxon>Comamonadaceae</taxon>
        <taxon>Comamonas</taxon>
    </lineage>
</organism>
<dbReference type="Proteomes" id="UP000028782">
    <property type="component" value="Chromosome"/>
</dbReference>
<dbReference type="RefSeq" id="WP_043372762.1">
    <property type="nucleotide sequence ID" value="NZ_CP006704.1"/>
</dbReference>
<dbReference type="PANTHER" id="PTHR38730:SF1">
    <property type="entry name" value="SLL7028 PROTEIN"/>
    <property type="match status" value="1"/>
</dbReference>
<accession>A0A076PT13</accession>
<evidence type="ECO:0000313" key="4">
    <source>
        <dbReference type="Proteomes" id="UP000028782"/>
    </source>
</evidence>
<dbReference type="EMBL" id="CP006704">
    <property type="protein sequence ID" value="AIJ46865.1"/>
    <property type="molecule type" value="Genomic_DNA"/>
</dbReference>
<evidence type="ECO:0000313" key="3">
    <source>
        <dbReference type="EMBL" id="AIJ46865.1"/>
    </source>
</evidence>
<gene>
    <name evidence="3" type="ORF">O987_13745</name>
</gene>